<name>A0A165R364_9AGAM</name>
<organism evidence="2 3">
    <name type="scientific">Neolentinus lepideus HHB14362 ss-1</name>
    <dbReference type="NCBI Taxonomy" id="1314782"/>
    <lineage>
        <taxon>Eukaryota</taxon>
        <taxon>Fungi</taxon>
        <taxon>Dikarya</taxon>
        <taxon>Basidiomycota</taxon>
        <taxon>Agaricomycotina</taxon>
        <taxon>Agaricomycetes</taxon>
        <taxon>Gloeophyllales</taxon>
        <taxon>Gloeophyllaceae</taxon>
        <taxon>Neolentinus</taxon>
    </lineage>
</organism>
<feature type="compositionally biased region" description="Polar residues" evidence="1">
    <location>
        <begin position="463"/>
        <end position="493"/>
    </location>
</feature>
<evidence type="ECO:0000256" key="1">
    <source>
        <dbReference type="SAM" id="MobiDB-lite"/>
    </source>
</evidence>
<dbReference type="InParanoid" id="A0A165R364"/>
<evidence type="ECO:0000313" key="2">
    <source>
        <dbReference type="EMBL" id="KZT23242.1"/>
    </source>
</evidence>
<proteinExistence type="predicted"/>
<dbReference type="Proteomes" id="UP000076761">
    <property type="component" value="Unassembled WGS sequence"/>
</dbReference>
<sequence length="512" mass="55972">MHPWRDPENVVLHSVDYATAWPEETKALIEPLRRPLPEWVYCGPYPFTSKHCRSLVAELKQQRPVISSTGSASTSNQPSSKVMLREPEITSEPISKTSILANVLRNVLLIGIPDALPIYEAEYVLPRHPSSPHNPLFKFTHKTSTAALLVCNPPIEVSTGPDAHLPSCSPSDTSEPISSEDREGSSDALSDTSILACSEPADDSRGFSHPVNGSAPRRLEVWELAAPENLVEEFTADDPEESDEECTLQEPILNRHLLATASPSDNTLLPFLCMSEEEDLFGMLASGLYHRYAWGIKEPIVALTYSSGQASLQLVVAWLEDCNTSDGRLPSVHAAFENSSNSLGLFNLCDPIGVLRLTAFLLSLREHAEHLRCLVSEVLAGTALASEPFLWRSDFDLEEEIEEDNDNDFASGIQKWVREVSEAVRGRGCSVSSQPVMPPKTKARKQGSDISKKSTPSAPPSLGTVTEGQETSYTTSSVDARESNSAATPGSVSKQRKTASVCVYNSFEQRPD</sequence>
<keyword evidence="3" id="KW-1185">Reference proteome</keyword>
<feature type="region of interest" description="Disordered" evidence="1">
    <location>
        <begin position="66"/>
        <end position="86"/>
    </location>
</feature>
<feature type="region of interest" description="Disordered" evidence="1">
    <location>
        <begin position="160"/>
        <end position="191"/>
    </location>
</feature>
<reference evidence="2 3" key="1">
    <citation type="journal article" date="2016" name="Mol. Biol. Evol.">
        <title>Comparative Genomics of Early-Diverging Mushroom-Forming Fungi Provides Insights into the Origins of Lignocellulose Decay Capabilities.</title>
        <authorList>
            <person name="Nagy L.G."/>
            <person name="Riley R."/>
            <person name="Tritt A."/>
            <person name="Adam C."/>
            <person name="Daum C."/>
            <person name="Floudas D."/>
            <person name="Sun H."/>
            <person name="Yadav J.S."/>
            <person name="Pangilinan J."/>
            <person name="Larsson K.H."/>
            <person name="Matsuura K."/>
            <person name="Barry K."/>
            <person name="Labutti K."/>
            <person name="Kuo R."/>
            <person name="Ohm R.A."/>
            <person name="Bhattacharya S.S."/>
            <person name="Shirouzu T."/>
            <person name="Yoshinaga Y."/>
            <person name="Martin F.M."/>
            <person name="Grigoriev I.V."/>
            <person name="Hibbett D.S."/>
        </authorList>
    </citation>
    <scope>NUCLEOTIDE SEQUENCE [LARGE SCALE GENOMIC DNA]</scope>
    <source>
        <strain evidence="2 3">HHB14362 ss-1</strain>
    </source>
</reference>
<dbReference type="EMBL" id="KV425587">
    <property type="protein sequence ID" value="KZT23242.1"/>
    <property type="molecule type" value="Genomic_DNA"/>
</dbReference>
<feature type="compositionally biased region" description="Polar residues" evidence="1">
    <location>
        <begin position="66"/>
        <end position="80"/>
    </location>
</feature>
<protein>
    <submittedName>
        <fullName evidence="2">Uncharacterized protein</fullName>
    </submittedName>
</protein>
<feature type="compositionally biased region" description="Polar residues" evidence="1">
    <location>
        <begin position="168"/>
        <end position="177"/>
    </location>
</feature>
<accession>A0A165R364</accession>
<feature type="region of interest" description="Disordered" evidence="1">
    <location>
        <begin position="427"/>
        <end position="512"/>
    </location>
</feature>
<dbReference type="OrthoDB" id="2919059at2759"/>
<gene>
    <name evidence="2" type="ORF">NEOLEDRAFT_565191</name>
</gene>
<dbReference type="AlphaFoldDB" id="A0A165R364"/>
<evidence type="ECO:0000313" key="3">
    <source>
        <dbReference type="Proteomes" id="UP000076761"/>
    </source>
</evidence>